<keyword evidence="1" id="KW-0812">Transmembrane</keyword>
<proteinExistence type="predicted"/>
<keyword evidence="3" id="KW-1185">Reference proteome</keyword>
<protein>
    <submittedName>
        <fullName evidence="2">PilW family protein</fullName>
    </submittedName>
</protein>
<comment type="caution">
    <text evidence="2">The sequence shown here is derived from an EMBL/GenBank/DDBJ whole genome shotgun (WGS) entry which is preliminary data.</text>
</comment>
<reference evidence="3" key="1">
    <citation type="journal article" date="2019" name="Int. J. Syst. Evol. Microbiol.">
        <title>The Global Catalogue of Microorganisms (GCM) 10K type strain sequencing project: providing services to taxonomists for standard genome sequencing and annotation.</title>
        <authorList>
            <consortium name="The Broad Institute Genomics Platform"/>
            <consortium name="The Broad Institute Genome Sequencing Center for Infectious Disease"/>
            <person name="Wu L."/>
            <person name="Ma J."/>
        </authorList>
    </citation>
    <scope>NUCLEOTIDE SEQUENCE [LARGE SCALE GENOMIC DNA]</scope>
    <source>
        <strain evidence="3">CCUG 2113</strain>
    </source>
</reference>
<keyword evidence="1" id="KW-0472">Membrane</keyword>
<evidence type="ECO:0000313" key="3">
    <source>
        <dbReference type="Proteomes" id="UP001595693"/>
    </source>
</evidence>
<evidence type="ECO:0000313" key="2">
    <source>
        <dbReference type="EMBL" id="MFC3933778.1"/>
    </source>
</evidence>
<keyword evidence="1" id="KW-1133">Transmembrane helix</keyword>
<feature type="transmembrane region" description="Helical" evidence="1">
    <location>
        <begin position="20"/>
        <end position="43"/>
    </location>
</feature>
<accession>A0ABV8D5W8</accession>
<dbReference type="Proteomes" id="UP001595693">
    <property type="component" value="Unassembled WGS sequence"/>
</dbReference>
<organism evidence="2 3">
    <name type="scientific">Acidovorax facilis</name>
    <dbReference type="NCBI Taxonomy" id="12917"/>
    <lineage>
        <taxon>Bacteria</taxon>
        <taxon>Pseudomonadati</taxon>
        <taxon>Pseudomonadota</taxon>
        <taxon>Betaproteobacteria</taxon>
        <taxon>Burkholderiales</taxon>
        <taxon>Comamonadaceae</taxon>
        <taxon>Acidovorax</taxon>
    </lineage>
</organism>
<dbReference type="EMBL" id="JBHSAJ010000006">
    <property type="protein sequence ID" value="MFC3933778.1"/>
    <property type="molecule type" value="Genomic_DNA"/>
</dbReference>
<evidence type="ECO:0000256" key="1">
    <source>
        <dbReference type="SAM" id="Phobius"/>
    </source>
</evidence>
<name>A0ABV8D5W8_9BURK</name>
<dbReference type="RefSeq" id="WP_055393212.1">
    <property type="nucleotide sequence ID" value="NZ_JAMXAX010000008.1"/>
</dbReference>
<gene>
    <name evidence="2" type="ORF">ACFOW3_03985</name>
</gene>
<sequence>MKKNYLPRSENLSTQHGATLVELLVGITIGLMTIAVAASALMISRGVSGTVSDASQIQQQASYIFRIIGQQLRQAGSMRLDLAANKGPTDPIDPADVVAFTPDISLHSLTASTPPISGKDSPTASEYKLSVAYQNYAEPSFTSASNVSFFRDCLSNAPNLPVAPLEQNILQSQFILQGEEFRCAGTGIGSQALARNIADFQVNYLRQTDSTTGAPKIQTVNATTIGTAWNTVYGADVCIVLYGDEPIDMPAGSSYTGCDGTAVNMSSTGTLPANRKNRLHITFRTTYQLRSQGLTG</sequence>